<dbReference type="AlphaFoldDB" id="A0A834W6N0"/>
<name>A0A834W6N0_9FABA</name>
<comment type="caution">
    <text evidence="3">The sequence shown here is derived from an EMBL/GenBank/DDBJ whole genome shotgun (WGS) entry which is preliminary data.</text>
</comment>
<evidence type="ECO:0000256" key="1">
    <source>
        <dbReference type="SAM" id="Coils"/>
    </source>
</evidence>
<sequence>MALRRCYGGRKIDGTLKFSEGKDWRRDLSTGNGHGLPLNKGRSAGSVTTEGSTGQKMPRNPVKFASFDPILGNQDQEVGNALKKKVEECKQELNSLEEQKKKCQKQVREAKQTYTTIKKEVEGLKKKSTIHFENDRELQAAEQRISEVVATSMERARKVMERDSELERLRGESAAIKKKIKNVTHLMNISTLRLIEVFKEAEWRIRMPNVPKDVKKP</sequence>
<proteinExistence type="predicted"/>
<protein>
    <submittedName>
        <fullName evidence="3">Uncharacterized protein</fullName>
    </submittedName>
</protein>
<reference evidence="3" key="1">
    <citation type="submission" date="2020-09" db="EMBL/GenBank/DDBJ databases">
        <title>Genome-Enabled Discovery of Anthraquinone Biosynthesis in Senna tora.</title>
        <authorList>
            <person name="Kang S.-H."/>
            <person name="Pandey R.P."/>
            <person name="Lee C.-M."/>
            <person name="Sim J.-S."/>
            <person name="Jeong J.-T."/>
            <person name="Choi B.-S."/>
            <person name="Jung M."/>
            <person name="Ginzburg D."/>
            <person name="Zhao K."/>
            <person name="Won S.Y."/>
            <person name="Oh T.-J."/>
            <person name="Yu Y."/>
            <person name="Kim N.-H."/>
            <person name="Lee O.R."/>
            <person name="Lee T.-H."/>
            <person name="Bashyal P."/>
            <person name="Kim T.-S."/>
            <person name="Lee W.-H."/>
            <person name="Kawkins C."/>
            <person name="Kim C.-K."/>
            <person name="Kim J.S."/>
            <person name="Ahn B.O."/>
            <person name="Rhee S.Y."/>
            <person name="Sohng J.K."/>
        </authorList>
    </citation>
    <scope>NUCLEOTIDE SEQUENCE</scope>
    <source>
        <tissue evidence="3">Leaf</tissue>
    </source>
</reference>
<accession>A0A834W6N0</accession>
<dbReference type="EMBL" id="JAAIUW010000010">
    <property type="protein sequence ID" value="KAF7811865.1"/>
    <property type="molecule type" value="Genomic_DNA"/>
</dbReference>
<gene>
    <name evidence="3" type="ORF">G2W53_032841</name>
</gene>
<dbReference type="Proteomes" id="UP000634136">
    <property type="component" value="Unassembled WGS sequence"/>
</dbReference>
<feature type="coiled-coil region" evidence="1">
    <location>
        <begin position="79"/>
        <end position="127"/>
    </location>
</feature>
<evidence type="ECO:0000256" key="2">
    <source>
        <dbReference type="SAM" id="MobiDB-lite"/>
    </source>
</evidence>
<keyword evidence="4" id="KW-1185">Reference proteome</keyword>
<organism evidence="3 4">
    <name type="scientific">Senna tora</name>
    <dbReference type="NCBI Taxonomy" id="362788"/>
    <lineage>
        <taxon>Eukaryota</taxon>
        <taxon>Viridiplantae</taxon>
        <taxon>Streptophyta</taxon>
        <taxon>Embryophyta</taxon>
        <taxon>Tracheophyta</taxon>
        <taxon>Spermatophyta</taxon>
        <taxon>Magnoliopsida</taxon>
        <taxon>eudicotyledons</taxon>
        <taxon>Gunneridae</taxon>
        <taxon>Pentapetalae</taxon>
        <taxon>rosids</taxon>
        <taxon>fabids</taxon>
        <taxon>Fabales</taxon>
        <taxon>Fabaceae</taxon>
        <taxon>Caesalpinioideae</taxon>
        <taxon>Cassia clade</taxon>
        <taxon>Senna</taxon>
    </lineage>
</organism>
<evidence type="ECO:0000313" key="3">
    <source>
        <dbReference type="EMBL" id="KAF7811865.1"/>
    </source>
</evidence>
<dbReference type="Gene3D" id="1.10.287.1490">
    <property type="match status" value="1"/>
</dbReference>
<feature type="region of interest" description="Disordered" evidence="2">
    <location>
        <begin position="28"/>
        <end position="61"/>
    </location>
</feature>
<evidence type="ECO:0000313" key="4">
    <source>
        <dbReference type="Proteomes" id="UP000634136"/>
    </source>
</evidence>
<feature type="compositionally biased region" description="Polar residues" evidence="2">
    <location>
        <begin position="45"/>
        <end position="55"/>
    </location>
</feature>
<keyword evidence="1" id="KW-0175">Coiled coil</keyword>